<keyword evidence="1" id="KW-1133">Transmembrane helix</keyword>
<dbReference type="EMBL" id="CM007653">
    <property type="protein sequence ID" value="ONI19779.1"/>
    <property type="molecule type" value="Genomic_DNA"/>
</dbReference>
<evidence type="ECO:0000313" key="3">
    <source>
        <dbReference type="Proteomes" id="UP000006882"/>
    </source>
</evidence>
<evidence type="ECO:0000313" key="2">
    <source>
        <dbReference type="EMBL" id="ONI19779.1"/>
    </source>
</evidence>
<dbReference type="Proteomes" id="UP000006882">
    <property type="component" value="Chromosome G3"/>
</dbReference>
<keyword evidence="1" id="KW-0812">Transmembrane</keyword>
<keyword evidence="1" id="KW-0472">Membrane</keyword>
<proteinExistence type="predicted"/>
<feature type="transmembrane region" description="Helical" evidence="1">
    <location>
        <begin position="22"/>
        <end position="42"/>
    </location>
</feature>
<evidence type="ECO:0000256" key="1">
    <source>
        <dbReference type="SAM" id="Phobius"/>
    </source>
</evidence>
<protein>
    <submittedName>
        <fullName evidence="2">Uncharacterized protein</fullName>
    </submittedName>
</protein>
<reference evidence="2 3" key="1">
    <citation type="journal article" date="2013" name="Nat. Genet.">
        <title>The high-quality draft genome of peach (Prunus persica) identifies unique patterns of genetic diversity, domestication and genome evolution.</title>
        <authorList>
            <consortium name="International Peach Genome Initiative"/>
            <person name="Verde I."/>
            <person name="Abbott A.G."/>
            <person name="Scalabrin S."/>
            <person name="Jung S."/>
            <person name="Shu S."/>
            <person name="Marroni F."/>
            <person name="Zhebentyayeva T."/>
            <person name="Dettori M.T."/>
            <person name="Grimwood J."/>
            <person name="Cattonaro F."/>
            <person name="Zuccolo A."/>
            <person name="Rossini L."/>
            <person name="Jenkins J."/>
            <person name="Vendramin E."/>
            <person name="Meisel L.A."/>
            <person name="Decroocq V."/>
            <person name="Sosinski B."/>
            <person name="Prochnik S."/>
            <person name="Mitros T."/>
            <person name="Policriti A."/>
            <person name="Cipriani G."/>
            <person name="Dondini L."/>
            <person name="Ficklin S."/>
            <person name="Goodstein D.M."/>
            <person name="Xuan P."/>
            <person name="Del Fabbro C."/>
            <person name="Aramini V."/>
            <person name="Copetti D."/>
            <person name="Gonzalez S."/>
            <person name="Horner D.S."/>
            <person name="Falchi R."/>
            <person name="Lucas S."/>
            <person name="Mica E."/>
            <person name="Maldonado J."/>
            <person name="Lazzari B."/>
            <person name="Bielenberg D."/>
            <person name="Pirona R."/>
            <person name="Miculan M."/>
            <person name="Barakat A."/>
            <person name="Testolin R."/>
            <person name="Stella A."/>
            <person name="Tartarini S."/>
            <person name="Tonutti P."/>
            <person name="Arus P."/>
            <person name="Orellana A."/>
            <person name="Wells C."/>
            <person name="Main D."/>
            <person name="Vizzotto G."/>
            <person name="Silva H."/>
            <person name="Salamini F."/>
            <person name="Schmutz J."/>
            <person name="Morgante M."/>
            <person name="Rokhsar D.S."/>
        </authorList>
    </citation>
    <scope>NUCLEOTIDE SEQUENCE [LARGE SCALE GENOMIC DNA]</scope>
    <source>
        <strain evidence="3">cv. Nemared</strain>
    </source>
</reference>
<keyword evidence="3" id="KW-1185">Reference proteome</keyword>
<dbReference type="AlphaFoldDB" id="A0A251Q7H7"/>
<sequence>MSYLVTLVVIRSLLQNIITESYSYNSLKLLFYFFSVIMVPYYI</sequence>
<gene>
    <name evidence="2" type="ORF">PRUPE_3G297200</name>
</gene>
<organism evidence="2 3">
    <name type="scientific">Prunus persica</name>
    <name type="common">Peach</name>
    <name type="synonym">Amygdalus persica</name>
    <dbReference type="NCBI Taxonomy" id="3760"/>
    <lineage>
        <taxon>Eukaryota</taxon>
        <taxon>Viridiplantae</taxon>
        <taxon>Streptophyta</taxon>
        <taxon>Embryophyta</taxon>
        <taxon>Tracheophyta</taxon>
        <taxon>Spermatophyta</taxon>
        <taxon>Magnoliopsida</taxon>
        <taxon>eudicotyledons</taxon>
        <taxon>Gunneridae</taxon>
        <taxon>Pentapetalae</taxon>
        <taxon>rosids</taxon>
        <taxon>fabids</taxon>
        <taxon>Rosales</taxon>
        <taxon>Rosaceae</taxon>
        <taxon>Amygdaloideae</taxon>
        <taxon>Amygdaleae</taxon>
        <taxon>Prunus</taxon>
    </lineage>
</organism>
<name>A0A251Q7H7_PRUPE</name>
<accession>A0A251Q7H7</accession>
<dbReference type="Gramene" id="ONI19779">
    <property type="protein sequence ID" value="ONI19779"/>
    <property type="gene ID" value="PRUPE_3G297200"/>
</dbReference>